<evidence type="ECO:0000313" key="3">
    <source>
        <dbReference type="Proteomes" id="UP000053676"/>
    </source>
</evidence>
<feature type="compositionally biased region" description="Low complexity" evidence="1">
    <location>
        <begin position="1"/>
        <end position="11"/>
    </location>
</feature>
<feature type="region of interest" description="Disordered" evidence="1">
    <location>
        <begin position="1"/>
        <end position="40"/>
    </location>
</feature>
<dbReference type="Proteomes" id="UP000053676">
    <property type="component" value="Unassembled WGS sequence"/>
</dbReference>
<reference evidence="3" key="1">
    <citation type="journal article" date="2014" name="Nat. Genet.">
        <title>Genome of the human hookworm Necator americanus.</title>
        <authorList>
            <person name="Tang Y.T."/>
            <person name="Gao X."/>
            <person name="Rosa B.A."/>
            <person name="Abubucker S."/>
            <person name="Hallsworth-Pepin K."/>
            <person name="Martin J."/>
            <person name="Tyagi R."/>
            <person name="Heizer E."/>
            <person name="Zhang X."/>
            <person name="Bhonagiri-Palsikar V."/>
            <person name="Minx P."/>
            <person name="Warren W.C."/>
            <person name="Wang Q."/>
            <person name="Zhan B."/>
            <person name="Hotez P.J."/>
            <person name="Sternberg P.W."/>
            <person name="Dougall A."/>
            <person name="Gaze S.T."/>
            <person name="Mulvenna J."/>
            <person name="Sotillo J."/>
            <person name="Ranganathan S."/>
            <person name="Rabelo E.M."/>
            <person name="Wilson R.K."/>
            <person name="Felgner P.L."/>
            <person name="Bethony J."/>
            <person name="Hawdon J.M."/>
            <person name="Gasser R.B."/>
            <person name="Loukas A."/>
            <person name="Mitreva M."/>
        </authorList>
    </citation>
    <scope>NUCLEOTIDE SEQUENCE [LARGE SCALE GENOMIC DNA]</scope>
</reference>
<name>W2TRN6_NECAM</name>
<gene>
    <name evidence="2" type="ORF">NECAME_07199</name>
</gene>
<sequence>MESVESSSTVTLVPAAKNHREEQRGTSSTATTARADRSGFVYFKERIVQTEPESETSEAQQNGWVESQRRALECVERGHNVERPRAPRRRSSVRDSTRQKPVRPSPVPVVTDISVDMGSKSRGDQRSHHDESDIDSLKSQLASLDTPHHPDPCNLRVARVIDDGCYEVVWDLPLVQCYKVFTNGIESGIVRAPNNAARISDVEPGTELKIQVQFNQDSSFQELSCSVEAASLKTN</sequence>
<protein>
    <submittedName>
        <fullName evidence="2">Uncharacterized protein</fullName>
    </submittedName>
</protein>
<keyword evidence="3" id="KW-1185">Reference proteome</keyword>
<feature type="region of interest" description="Disordered" evidence="1">
    <location>
        <begin position="75"/>
        <end position="136"/>
    </location>
</feature>
<feature type="compositionally biased region" description="Basic and acidic residues" evidence="1">
    <location>
        <begin position="75"/>
        <end position="85"/>
    </location>
</feature>
<proteinExistence type="predicted"/>
<evidence type="ECO:0000313" key="2">
    <source>
        <dbReference type="EMBL" id="ETN83771.1"/>
    </source>
</evidence>
<dbReference type="STRING" id="51031.W2TRN6"/>
<feature type="compositionally biased region" description="Basic and acidic residues" evidence="1">
    <location>
        <begin position="119"/>
        <end position="131"/>
    </location>
</feature>
<dbReference type="OrthoDB" id="5954088at2759"/>
<accession>W2TRN6</accession>
<dbReference type="AlphaFoldDB" id="W2TRN6"/>
<organism evidence="2 3">
    <name type="scientific">Necator americanus</name>
    <name type="common">Human hookworm</name>
    <dbReference type="NCBI Taxonomy" id="51031"/>
    <lineage>
        <taxon>Eukaryota</taxon>
        <taxon>Metazoa</taxon>
        <taxon>Ecdysozoa</taxon>
        <taxon>Nematoda</taxon>
        <taxon>Chromadorea</taxon>
        <taxon>Rhabditida</taxon>
        <taxon>Rhabditina</taxon>
        <taxon>Rhabditomorpha</taxon>
        <taxon>Strongyloidea</taxon>
        <taxon>Ancylostomatidae</taxon>
        <taxon>Bunostominae</taxon>
        <taxon>Necator</taxon>
    </lineage>
</organism>
<dbReference type="EMBL" id="KI658094">
    <property type="protein sequence ID" value="ETN83771.1"/>
    <property type="molecule type" value="Genomic_DNA"/>
</dbReference>
<dbReference type="KEGG" id="nai:NECAME_07199"/>
<evidence type="ECO:0000256" key="1">
    <source>
        <dbReference type="SAM" id="MobiDB-lite"/>
    </source>
</evidence>